<dbReference type="Pfam" id="PF00296">
    <property type="entry name" value="Bac_luciferase"/>
    <property type="match status" value="1"/>
</dbReference>
<dbReference type="AlphaFoldDB" id="A0A838L2M0"/>
<dbReference type="GO" id="GO:0016705">
    <property type="term" value="F:oxidoreductase activity, acting on paired donors, with incorporation or reduction of molecular oxygen"/>
    <property type="evidence" value="ECO:0007669"/>
    <property type="project" value="InterPro"/>
</dbReference>
<name>A0A838L2M0_9SPHN</name>
<dbReference type="Gene3D" id="3.20.20.30">
    <property type="entry name" value="Luciferase-like domain"/>
    <property type="match status" value="1"/>
</dbReference>
<keyword evidence="3" id="KW-1185">Reference proteome</keyword>
<evidence type="ECO:0000259" key="1">
    <source>
        <dbReference type="Pfam" id="PF00296"/>
    </source>
</evidence>
<dbReference type="RefSeq" id="WP_160363447.1">
    <property type="nucleotide sequence ID" value="NZ_JACEIB010000003.1"/>
</dbReference>
<evidence type="ECO:0000313" key="2">
    <source>
        <dbReference type="EMBL" id="MBA2933631.1"/>
    </source>
</evidence>
<dbReference type="InterPro" id="IPR036661">
    <property type="entry name" value="Luciferase-like_sf"/>
</dbReference>
<dbReference type="EMBL" id="JACEIB010000003">
    <property type="protein sequence ID" value="MBA2933631.1"/>
    <property type="molecule type" value="Genomic_DNA"/>
</dbReference>
<dbReference type="Proteomes" id="UP000570166">
    <property type="component" value="Unassembled WGS sequence"/>
</dbReference>
<dbReference type="InterPro" id="IPR050564">
    <property type="entry name" value="F420-G6PD/mer"/>
</dbReference>
<dbReference type="InterPro" id="IPR011251">
    <property type="entry name" value="Luciferase-like_dom"/>
</dbReference>
<comment type="caution">
    <text evidence="2">The sequence shown here is derived from an EMBL/GenBank/DDBJ whole genome shotgun (WGS) entry which is preliminary data.</text>
</comment>
<reference evidence="2 3" key="1">
    <citation type="submission" date="2020-07" db="EMBL/GenBank/DDBJ databases">
        <authorList>
            <person name="Sun Q."/>
        </authorList>
    </citation>
    <scope>NUCLEOTIDE SEQUENCE [LARGE SCALE GENOMIC DNA]</scope>
    <source>
        <strain evidence="2 3">CGMCC 1.13654</strain>
    </source>
</reference>
<dbReference type="PANTHER" id="PTHR43244:SF2">
    <property type="entry name" value="CONSERVED HYPOTHETICAL ALANINE AND PROLINE-RICH PROTEIN"/>
    <property type="match status" value="1"/>
</dbReference>
<dbReference type="CDD" id="cd01097">
    <property type="entry name" value="Tetrahydromethanopterin_reductase"/>
    <property type="match status" value="1"/>
</dbReference>
<accession>A0A838L2M0</accession>
<gene>
    <name evidence="2" type="ORF">HZF05_05920</name>
</gene>
<organism evidence="2 3">
    <name type="scientific">Sphingomonas chungangi</name>
    <dbReference type="NCBI Taxonomy" id="2683589"/>
    <lineage>
        <taxon>Bacteria</taxon>
        <taxon>Pseudomonadati</taxon>
        <taxon>Pseudomonadota</taxon>
        <taxon>Alphaproteobacteria</taxon>
        <taxon>Sphingomonadales</taxon>
        <taxon>Sphingomonadaceae</taxon>
        <taxon>Sphingomonas</taxon>
    </lineage>
</organism>
<dbReference type="PANTHER" id="PTHR43244">
    <property type="match status" value="1"/>
</dbReference>
<feature type="domain" description="Luciferase-like" evidence="1">
    <location>
        <begin position="10"/>
        <end position="308"/>
    </location>
</feature>
<sequence length="343" mass="36816">MGAETQVWAQLPPMPRERLVAAVAAYESAGLEGIWSSQTFGAPFLPLSAAAAVSERLKLGTGIALAFVRSPLETACNIMDLDLISDGRAVLGLGSSAASLTEGAFGATYGKPLAHMREVIGLVRAIVAKGHTGELGLLEGEYHTLDLRNFRTLSPPVRTAIPIFLPAVFQNACAMAGEITDGLLGHPLWNEQWIANEALPAMKRGLDKAGRPRGAVTLNLQMFVAVNDDRREAIEDARANIAFYSQSPQYLRYFDAIGMGAPARALQERFAVGDIPGMIAACTDEMVESIALVGSKDEVLRRFRARTEYADACTPVIPHYGLAQDKIDFYSAGIADLFYSGGK</sequence>
<protein>
    <submittedName>
        <fullName evidence="2">LLM class flavin-dependent oxidoreductase</fullName>
    </submittedName>
</protein>
<proteinExistence type="predicted"/>
<evidence type="ECO:0000313" key="3">
    <source>
        <dbReference type="Proteomes" id="UP000570166"/>
    </source>
</evidence>
<dbReference type="SUPFAM" id="SSF51679">
    <property type="entry name" value="Bacterial luciferase-like"/>
    <property type="match status" value="1"/>
</dbReference>